<reference evidence="1 2" key="1">
    <citation type="journal article" date="2016" name="BMC Genomics">
        <title>Comparative genomics reveals Cyclospora cayetanensis possesses coccidia-like metabolism and invasion components but unique surface antigens.</title>
        <authorList>
            <person name="Liu S."/>
            <person name="Wang L."/>
            <person name="Zheng H."/>
            <person name="Xu Z."/>
            <person name="Roellig D.M."/>
            <person name="Li N."/>
            <person name="Frace M.A."/>
            <person name="Tang K."/>
            <person name="Arrowood M.J."/>
            <person name="Moss D.M."/>
            <person name="Zhang L."/>
            <person name="Feng Y."/>
            <person name="Xiao L."/>
        </authorList>
    </citation>
    <scope>NUCLEOTIDE SEQUENCE [LARGE SCALE GENOMIC DNA]</scope>
    <source>
        <strain evidence="1 2">CHN_HEN01</strain>
    </source>
</reference>
<name>A0A1D3CRR2_9EIME</name>
<accession>A0A1D3CRR2</accession>
<evidence type="ECO:0000313" key="1">
    <source>
        <dbReference type="EMBL" id="OEH73897.1"/>
    </source>
</evidence>
<dbReference type="InParanoid" id="A0A1D3CRR2"/>
<keyword evidence="2" id="KW-1185">Reference proteome</keyword>
<dbReference type="VEuPathDB" id="ToxoDB:cyc_06659"/>
<dbReference type="Proteomes" id="UP000095192">
    <property type="component" value="Unassembled WGS sequence"/>
</dbReference>
<gene>
    <name evidence="1" type="ORF">cyc_06659</name>
</gene>
<dbReference type="VEuPathDB" id="ToxoDB:LOC34622774"/>
<organism evidence="1 2">
    <name type="scientific">Cyclospora cayetanensis</name>
    <dbReference type="NCBI Taxonomy" id="88456"/>
    <lineage>
        <taxon>Eukaryota</taxon>
        <taxon>Sar</taxon>
        <taxon>Alveolata</taxon>
        <taxon>Apicomplexa</taxon>
        <taxon>Conoidasida</taxon>
        <taxon>Coccidia</taxon>
        <taxon>Eucoccidiorida</taxon>
        <taxon>Eimeriorina</taxon>
        <taxon>Eimeriidae</taxon>
        <taxon>Cyclospora</taxon>
    </lineage>
</organism>
<dbReference type="AlphaFoldDB" id="A0A1D3CRR2"/>
<dbReference type="EMBL" id="JROU02002207">
    <property type="protein sequence ID" value="OEH73897.1"/>
    <property type="molecule type" value="Genomic_DNA"/>
</dbReference>
<proteinExistence type="predicted"/>
<evidence type="ECO:0000313" key="2">
    <source>
        <dbReference type="Proteomes" id="UP000095192"/>
    </source>
</evidence>
<comment type="caution">
    <text evidence="1">The sequence shown here is derived from an EMBL/GenBank/DDBJ whole genome shotgun (WGS) entry which is preliminary data.</text>
</comment>
<protein>
    <submittedName>
        <fullName evidence="1">Uncharacterized protein</fullName>
    </submittedName>
</protein>
<sequence>MVVGQLRVAPASGRNALIGIGNDVDQFQMGIDSSGSFIIASPRSTILSVDDEDTMHIHANLSTSSLDLQGPLTVRGVPQFRTTHREDFTSGSAEGWDNPGLLLIVTQGRMGVSHTHGLNDYQPLMNAHMNSSFKGPVGEGKFSTPIEVVVPHDKDSVTVSFGSTVRQYHTAYWYQVLKSRNQIETDDPFDQSWGVSRCIQ</sequence>